<name>A0A967E6Z6_9FLAO</name>
<feature type="transmembrane region" description="Helical" evidence="1">
    <location>
        <begin position="6"/>
        <end position="25"/>
    </location>
</feature>
<reference evidence="3" key="2">
    <citation type="submission" date="2020-03" db="EMBL/GenBank/DDBJ databases">
        <title>Flavobacteriaceae bacterium strain TP-CH-4, a member of the family Flavobacteriaceae isolated from a deep-sea seamount.</title>
        <authorList>
            <person name="Zhang D.-C."/>
        </authorList>
    </citation>
    <scope>NUCLEOTIDE SEQUENCE</scope>
    <source>
        <strain evidence="3">TP-CH-4</strain>
    </source>
</reference>
<keyword evidence="4" id="KW-1185">Reference proteome</keyword>
<proteinExistence type="predicted"/>
<evidence type="ECO:0000313" key="4">
    <source>
        <dbReference type="Proteomes" id="UP000707206"/>
    </source>
</evidence>
<evidence type="ECO:0000259" key="2">
    <source>
        <dbReference type="Pfam" id="PF06445"/>
    </source>
</evidence>
<keyword evidence="1" id="KW-1133">Transmembrane helix</keyword>
<reference evidence="3" key="1">
    <citation type="submission" date="2019-07" db="EMBL/GenBank/DDBJ databases">
        <authorList>
            <person name="De-Chao Zhang Q."/>
        </authorList>
    </citation>
    <scope>NUCLEOTIDE SEQUENCE</scope>
    <source>
        <strain evidence="3">TP-CH-4</strain>
    </source>
</reference>
<dbReference type="Proteomes" id="UP000707206">
    <property type="component" value="Unassembled WGS sequence"/>
</dbReference>
<evidence type="ECO:0000313" key="3">
    <source>
        <dbReference type="EMBL" id="NHF59704.1"/>
    </source>
</evidence>
<organism evidence="3 4">
    <name type="scientific">Pelagihabitans pacificus</name>
    <dbReference type="NCBI Taxonomy" id="2696054"/>
    <lineage>
        <taxon>Bacteria</taxon>
        <taxon>Pseudomonadati</taxon>
        <taxon>Bacteroidota</taxon>
        <taxon>Flavobacteriia</taxon>
        <taxon>Flavobacteriales</taxon>
        <taxon>Flavobacteriaceae</taxon>
        <taxon>Pelagihabitans</taxon>
    </lineage>
</organism>
<dbReference type="Pfam" id="PF06445">
    <property type="entry name" value="GyrI-like"/>
    <property type="match status" value="1"/>
</dbReference>
<dbReference type="Gene3D" id="3.20.80.10">
    <property type="entry name" value="Regulatory factor, effector binding domain"/>
    <property type="match status" value="1"/>
</dbReference>
<keyword evidence="1" id="KW-0472">Membrane</keyword>
<dbReference type="InterPro" id="IPR011256">
    <property type="entry name" value="Reg_factor_effector_dom_sf"/>
</dbReference>
<dbReference type="AlphaFoldDB" id="A0A967E6Z6"/>
<evidence type="ECO:0000256" key="1">
    <source>
        <dbReference type="SAM" id="Phobius"/>
    </source>
</evidence>
<accession>A0A967E6Z6</accession>
<sequence>MKVLKIVTVVIGVLLIVLIGLYAYYGGLTAISPEIKEVGGETLVYEQMTGDYGQSAEVSDRVYQKLLDDYQIETTKGFGVYYDNPQTTEKEILRADVGCILESDFEKIAVLKNDFEIRQYPEGSYLTAEFPYRGMPSILIGIMKVYPALHSYLEQNGYRVDSPGLEIWDLPNQKIIYRRELIKVES</sequence>
<dbReference type="PANTHER" id="PTHR15949">
    <property type="entry name" value="TESTIS-EXPRESSED PROTEIN 264"/>
    <property type="match status" value="1"/>
</dbReference>
<protein>
    <submittedName>
        <fullName evidence="3">GyrI-like domain-containing protein</fullName>
    </submittedName>
</protein>
<dbReference type="PANTHER" id="PTHR15949:SF3">
    <property type="entry name" value="TESTIS-EXPRESSED PROTEIN 264"/>
    <property type="match status" value="1"/>
</dbReference>
<dbReference type="InterPro" id="IPR029442">
    <property type="entry name" value="GyrI-like"/>
</dbReference>
<gene>
    <name evidence="3" type="ORF">FK220_010150</name>
</gene>
<keyword evidence="1" id="KW-0812">Transmembrane</keyword>
<feature type="domain" description="GyrI-like small molecule binding" evidence="2">
    <location>
        <begin position="33"/>
        <end position="167"/>
    </location>
</feature>
<dbReference type="RefSeq" id="WP_152574194.1">
    <property type="nucleotide sequence ID" value="NZ_VIKU02000002.1"/>
</dbReference>
<dbReference type="EMBL" id="VIKU02000002">
    <property type="protein sequence ID" value="NHF59704.1"/>
    <property type="molecule type" value="Genomic_DNA"/>
</dbReference>
<dbReference type="SUPFAM" id="SSF55136">
    <property type="entry name" value="Probable bacterial effector-binding domain"/>
    <property type="match status" value="1"/>
</dbReference>
<comment type="caution">
    <text evidence="3">The sequence shown here is derived from an EMBL/GenBank/DDBJ whole genome shotgun (WGS) entry which is preliminary data.</text>
</comment>